<evidence type="ECO:0000256" key="4">
    <source>
        <dbReference type="ARBA" id="ARBA00022989"/>
    </source>
</evidence>
<feature type="transmembrane region" description="Helical" evidence="6">
    <location>
        <begin position="143"/>
        <end position="163"/>
    </location>
</feature>
<accession>A0ABD3MUU3</accession>
<evidence type="ECO:0000256" key="6">
    <source>
        <dbReference type="SAM" id="Phobius"/>
    </source>
</evidence>
<dbReference type="GO" id="GO:0016020">
    <property type="term" value="C:membrane"/>
    <property type="evidence" value="ECO:0007669"/>
    <property type="project" value="UniProtKB-SubCell"/>
</dbReference>
<evidence type="ECO:0000256" key="2">
    <source>
        <dbReference type="ARBA" id="ARBA00005731"/>
    </source>
</evidence>
<dbReference type="Pfam" id="PF07857">
    <property type="entry name" value="TMEM144"/>
    <property type="match status" value="1"/>
</dbReference>
<feature type="transmembrane region" description="Helical" evidence="6">
    <location>
        <begin position="115"/>
        <end position="137"/>
    </location>
</feature>
<reference evidence="7 8" key="1">
    <citation type="submission" date="2024-10" db="EMBL/GenBank/DDBJ databases">
        <title>Updated reference genomes for cyclostephanoid diatoms.</title>
        <authorList>
            <person name="Roberts W.R."/>
            <person name="Alverson A.J."/>
        </authorList>
    </citation>
    <scope>NUCLEOTIDE SEQUENCE [LARGE SCALE GENOMIC DNA]</scope>
    <source>
        <strain evidence="7 8">AJA232-27</strain>
    </source>
</reference>
<evidence type="ECO:0000256" key="3">
    <source>
        <dbReference type="ARBA" id="ARBA00022692"/>
    </source>
</evidence>
<proteinExistence type="inferred from homology"/>
<comment type="caution">
    <text evidence="7">The sequence shown here is derived from an EMBL/GenBank/DDBJ whole genome shotgun (WGS) entry which is preliminary data.</text>
</comment>
<dbReference type="InterPro" id="IPR012435">
    <property type="entry name" value="TMEM144"/>
</dbReference>
<dbReference type="PANTHER" id="PTHR16119">
    <property type="entry name" value="TRANSMEMBRANE PROTEIN 144"/>
    <property type="match status" value="1"/>
</dbReference>
<feature type="transmembrane region" description="Helical" evidence="6">
    <location>
        <begin position="248"/>
        <end position="269"/>
    </location>
</feature>
<comment type="similarity">
    <text evidence="2">Belongs to the TMEM144 family.</text>
</comment>
<feature type="transmembrane region" description="Helical" evidence="6">
    <location>
        <begin position="46"/>
        <end position="69"/>
    </location>
</feature>
<comment type="subcellular location">
    <subcellularLocation>
        <location evidence="1">Membrane</location>
        <topology evidence="1">Multi-pass membrane protein</topology>
    </subcellularLocation>
</comment>
<feature type="transmembrane region" description="Helical" evidence="6">
    <location>
        <begin position="221"/>
        <end position="242"/>
    </location>
</feature>
<keyword evidence="3 6" id="KW-0812">Transmembrane</keyword>
<evidence type="ECO:0000256" key="1">
    <source>
        <dbReference type="ARBA" id="ARBA00004141"/>
    </source>
</evidence>
<sequence>MASNEITGLVSAALAAFCFGSYGVPMKGEAATRVDVDPLVFQTYKAVAVLITSSVLILANNMLAENGLLASDDSYLSFHRWTFSDFTPWAFVSAFLWVPGGTAGVYAIRHAGLAISVGIWSCVIVILSYVWGVWVFGEEQKSVWGAVRSVAVLCVGLCGSAYFSSREDDPDEKQGNSAASEHTPLVRHSEYSQRAINFHEMALSSTFLNHTYQVSKYQAGLCMAVVNGILASTIMVPLHYAPATTTSGLGYSMSFGIAAVLAVMLFWMLRFMRLASVNFYSSLMHWVDESRQLIPSFTMLLRTKLDSLHKGYQQLPSFHLRVMWRAGTTSGVLYSLGNLFGIISIQKLGDFMGYSLESIICDNIRNVGVILLSRSTRSREYDRISCFNLCCILGDIDDGW</sequence>
<dbReference type="AlphaFoldDB" id="A0ABD3MUU3"/>
<gene>
    <name evidence="7" type="ORF">ACHAWU_010344</name>
</gene>
<keyword evidence="8" id="KW-1185">Reference proteome</keyword>
<organism evidence="7 8">
    <name type="scientific">Discostella pseudostelligera</name>
    <dbReference type="NCBI Taxonomy" id="259834"/>
    <lineage>
        <taxon>Eukaryota</taxon>
        <taxon>Sar</taxon>
        <taxon>Stramenopiles</taxon>
        <taxon>Ochrophyta</taxon>
        <taxon>Bacillariophyta</taxon>
        <taxon>Coscinodiscophyceae</taxon>
        <taxon>Thalassiosirophycidae</taxon>
        <taxon>Stephanodiscales</taxon>
        <taxon>Stephanodiscaceae</taxon>
        <taxon>Discostella</taxon>
    </lineage>
</organism>
<dbReference type="PANTHER" id="PTHR16119:SF17">
    <property type="entry name" value="TRANSMEMBRANE PROTEIN 144"/>
    <property type="match status" value="1"/>
</dbReference>
<dbReference type="EMBL" id="JALLBG020000073">
    <property type="protein sequence ID" value="KAL3767720.1"/>
    <property type="molecule type" value="Genomic_DNA"/>
</dbReference>
<dbReference type="InterPro" id="IPR010651">
    <property type="entry name" value="Sugar_transport"/>
</dbReference>
<protein>
    <submittedName>
        <fullName evidence="7">Uncharacterized protein</fullName>
    </submittedName>
</protein>
<name>A0ABD3MUU3_9STRA</name>
<evidence type="ECO:0000256" key="5">
    <source>
        <dbReference type="ARBA" id="ARBA00023136"/>
    </source>
</evidence>
<dbReference type="Proteomes" id="UP001530293">
    <property type="component" value="Unassembled WGS sequence"/>
</dbReference>
<keyword evidence="4 6" id="KW-1133">Transmembrane helix</keyword>
<keyword evidence="5 6" id="KW-0472">Membrane</keyword>
<evidence type="ECO:0000313" key="8">
    <source>
        <dbReference type="Proteomes" id="UP001530293"/>
    </source>
</evidence>
<feature type="transmembrane region" description="Helical" evidence="6">
    <location>
        <begin position="6"/>
        <end position="25"/>
    </location>
</feature>
<evidence type="ECO:0000313" key="7">
    <source>
        <dbReference type="EMBL" id="KAL3767720.1"/>
    </source>
</evidence>
<feature type="transmembrane region" description="Helical" evidence="6">
    <location>
        <begin position="89"/>
        <end position="108"/>
    </location>
</feature>